<keyword evidence="4" id="KW-1185">Reference proteome</keyword>
<comment type="caution">
    <text evidence="3">The sequence shown here is derived from an EMBL/GenBank/DDBJ whole genome shotgun (WGS) entry which is preliminary data.</text>
</comment>
<dbReference type="InterPro" id="IPR026741">
    <property type="entry name" value="SNO"/>
</dbReference>
<evidence type="ECO:0000313" key="4">
    <source>
        <dbReference type="Proteomes" id="UP000325081"/>
    </source>
</evidence>
<organism evidence="3 4">
    <name type="scientific">Striga asiatica</name>
    <name type="common">Asiatic witchweed</name>
    <name type="synonym">Buchnera asiatica</name>
    <dbReference type="NCBI Taxonomy" id="4170"/>
    <lineage>
        <taxon>Eukaryota</taxon>
        <taxon>Viridiplantae</taxon>
        <taxon>Streptophyta</taxon>
        <taxon>Embryophyta</taxon>
        <taxon>Tracheophyta</taxon>
        <taxon>Spermatophyta</taxon>
        <taxon>Magnoliopsida</taxon>
        <taxon>eudicotyledons</taxon>
        <taxon>Gunneridae</taxon>
        <taxon>Pentapetalae</taxon>
        <taxon>asterids</taxon>
        <taxon>lamiids</taxon>
        <taxon>Lamiales</taxon>
        <taxon>Orobanchaceae</taxon>
        <taxon>Buchnereae</taxon>
        <taxon>Striga</taxon>
    </lineage>
</organism>
<reference evidence="4" key="1">
    <citation type="journal article" date="2019" name="Curr. Biol.">
        <title>Genome Sequence of Striga asiatica Provides Insight into the Evolution of Plant Parasitism.</title>
        <authorList>
            <person name="Yoshida S."/>
            <person name="Kim S."/>
            <person name="Wafula E.K."/>
            <person name="Tanskanen J."/>
            <person name="Kim Y.M."/>
            <person name="Honaas L."/>
            <person name="Yang Z."/>
            <person name="Spallek T."/>
            <person name="Conn C.E."/>
            <person name="Ichihashi Y."/>
            <person name="Cheong K."/>
            <person name="Cui S."/>
            <person name="Der J.P."/>
            <person name="Gundlach H."/>
            <person name="Jiao Y."/>
            <person name="Hori C."/>
            <person name="Ishida J.K."/>
            <person name="Kasahara H."/>
            <person name="Kiba T."/>
            <person name="Kim M.S."/>
            <person name="Koo N."/>
            <person name="Laohavisit A."/>
            <person name="Lee Y.H."/>
            <person name="Lumba S."/>
            <person name="McCourt P."/>
            <person name="Mortimer J.C."/>
            <person name="Mutuku J.M."/>
            <person name="Nomura T."/>
            <person name="Sasaki-Sekimoto Y."/>
            <person name="Seto Y."/>
            <person name="Wang Y."/>
            <person name="Wakatake T."/>
            <person name="Sakakibara H."/>
            <person name="Demura T."/>
            <person name="Yamaguchi S."/>
            <person name="Yoneyama K."/>
            <person name="Manabe R.I."/>
            <person name="Nelson D.C."/>
            <person name="Schulman A.H."/>
            <person name="Timko M.P."/>
            <person name="dePamphilis C.W."/>
            <person name="Choi D."/>
            <person name="Shirasu K."/>
        </authorList>
    </citation>
    <scope>NUCLEOTIDE SEQUENCE [LARGE SCALE GENOMIC DNA]</scope>
    <source>
        <strain evidence="4">cv. UVA1</strain>
    </source>
</reference>
<dbReference type="InterPro" id="IPR039187">
    <property type="entry name" value="SNO_AAA"/>
</dbReference>
<dbReference type="Proteomes" id="UP000325081">
    <property type="component" value="Unassembled WGS sequence"/>
</dbReference>
<dbReference type="GO" id="GO:0042393">
    <property type="term" value="F:histone binding"/>
    <property type="evidence" value="ECO:0007669"/>
    <property type="project" value="TreeGrafter"/>
</dbReference>
<gene>
    <name evidence="3" type="ORF">STAS_21807</name>
</gene>
<dbReference type="PANTHER" id="PTHR12706:SF13">
    <property type="entry name" value="PROTEIN FORGETTER 1"/>
    <property type="match status" value="1"/>
</dbReference>
<protein>
    <submittedName>
        <fullName evidence="3">Strawberry notch-like protein</fullName>
    </submittedName>
</protein>
<accession>A0A5A7QJ51</accession>
<evidence type="ECO:0000259" key="2">
    <source>
        <dbReference type="Pfam" id="PF13872"/>
    </source>
</evidence>
<name>A0A5A7QJ51_STRAF</name>
<sequence>MDKPWDDMLPINDFMETELFEFHLKTSSLSALQPPEPTYDLKIKDDLGNSEALSCLQIEVLVSACHVRDTFSTFQVLLLAGFFLGDGAGVGKGRAIAGLILENWHHGRRKVVWISVWSDLEFNARRDLDDVGASCIEVEKYKENAGKLGNKRKRNENPLLTKRSTKRDTKSAQIALEPGTLGKSRLGGGQRTAAPEMGTEMSHSRVKRKSEQKKYCSQGRRWVRVPQMHRKCHLGTPDRSFTTKMKLESKYLFLGLGFVKCRAAL</sequence>
<dbReference type="GO" id="GO:0031490">
    <property type="term" value="F:chromatin DNA binding"/>
    <property type="evidence" value="ECO:0007669"/>
    <property type="project" value="TreeGrafter"/>
</dbReference>
<evidence type="ECO:0000313" key="3">
    <source>
        <dbReference type="EMBL" id="GER44892.1"/>
    </source>
</evidence>
<dbReference type="AlphaFoldDB" id="A0A5A7QJ51"/>
<proteinExistence type="predicted"/>
<feature type="domain" description="Strawberry notch AAA" evidence="2">
    <location>
        <begin position="25"/>
        <end position="144"/>
    </location>
</feature>
<feature type="region of interest" description="Disordered" evidence="1">
    <location>
        <begin position="147"/>
        <end position="211"/>
    </location>
</feature>
<dbReference type="EMBL" id="BKCP01007181">
    <property type="protein sequence ID" value="GER44892.1"/>
    <property type="molecule type" value="Genomic_DNA"/>
</dbReference>
<dbReference type="PANTHER" id="PTHR12706">
    <property type="entry name" value="STRAWBERRY NOTCH-RELATED"/>
    <property type="match status" value="1"/>
</dbReference>
<dbReference type="GO" id="GO:0006355">
    <property type="term" value="P:regulation of DNA-templated transcription"/>
    <property type="evidence" value="ECO:0007669"/>
    <property type="project" value="InterPro"/>
</dbReference>
<dbReference type="Pfam" id="PF13872">
    <property type="entry name" value="AAA_34"/>
    <property type="match status" value="1"/>
</dbReference>
<dbReference type="OrthoDB" id="421838at2759"/>
<dbReference type="GO" id="GO:0005634">
    <property type="term" value="C:nucleus"/>
    <property type="evidence" value="ECO:0007669"/>
    <property type="project" value="TreeGrafter"/>
</dbReference>
<evidence type="ECO:0000256" key="1">
    <source>
        <dbReference type="SAM" id="MobiDB-lite"/>
    </source>
</evidence>